<dbReference type="EMBL" id="SDWT01000001">
    <property type="protein sequence ID" value="RYB93924.1"/>
    <property type="molecule type" value="Genomic_DNA"/>
</dbReference>
<evidence type="ECO:0000313" key="1">
    <source>
        <dbReference type="EMBL" id="RYB93924.1"/>
    </source>
</evidence>
<comment type="caution">
    <text evidence="1">The sequence shown here is derived from an EMBL/GenBank/DDBJ whole genome shotgun (WGS) entry which is preliminary data.</text>
</comment>
<sequence length="94" mass="9610">MTIILDPAAVRAGWVHGDDAHADVQDALGRTTDAAGHDLADLAATLADAAGDLDGVLRVVLGVIAEHHVNTEQCIADFVASDGNSAGEFHGLAR</sequence>
<proteinExistence type="predicted"/>
<protein>
    <submittedName>
        <fullName evidence="1">Uncharacterized protein</fullName>
    </submittedName>
</protein>
<gene>
    <name evidence="1" type="ORF">EUA93_05865</name>
</gene>
<evidence type="ECO:0000313" key="2">
    <source>
        <dbReference type="Proteomes" id="UP000294071"/>
    </source>
</evidence>
<name>A0A4Q2S0T4_9ACTN</name>
<dbReference type="AlphaFoldDB" id="A0A4Q2S0T4"/>
<dbReference type="Proteomes" id="UP000294071">
    <property type="component" value="Unassembled WGS sequence"/>
</dbReference>
<reference evidence="1 2" key="1">
    <citation type="submission" date="2019-01" db="EMBL/GenBank/DDBJ databases">
        <title>Novel species of Nocardioides.</title>
        <authorList>
            <person name="Liu Q."/>
            <person name="Xin Y.-H."/>
        </authorList>
    </citation>
    <scope>NUCLEOTIDE SEQUENCE [LARGE SCALE GENOMIC DNA]</scope>
    <source>
        <strain evidence="1 2">CGMCC 4.6882</strain>
    </source>
</reference>
<dbReference type="RefSeq" id="WP_129399280.1">
    <property type="nucleotide sequence ID" value="NZ_SDWT01000001.1"/>
</dbReference>
<accession>A0A4Q2S0T4</accession>
<organism evidence="1 2">
    <name type="scientific">Nocardioides oleivorans</name>
    <dbReference type="NCBI Taxonomy" id="273676"/>
    <lineage>
        <taxon>Bacteria</taxon>
        <taxon>Bacillati</taxon>
        <taxon>Actinomycetota</taxon>
        <taxon>Actinomycetes</taxon>
        <taxon>Propionibacteriales</taxon>
        <taxon>Nocardioidaceae</taxon>
        <taxon>Nocardioides</taxon>
    </lineage>
</organism>
<dbReference type="OrthoDB" id="3788142at2"/>
<keyword evidence="2" id="KW-1185">Reference proteome</keyword>